<gene>
    <name evidence="1" type="ORF">SAMN05192540_2761</name>
</gene>
<evidence type="ECO:0000313" key="2">
    <source>
        <dbReference type="Proteomes" id="UP000183038"/>
    </source>
</evidence>
<dbReference type="AlphaFoldDB" id="A0A1H4R536"/>
<evidence type="ECO:0000313" key="1">
    <source>
        <dbReference type="EMBL" id="SEC26844.1"/>
    </source>
</evidence>
<evidence type="ECO:0008006" key="3">
    <source>
        <dbReference type="Google" id="ProtNLM"/>
    </source>
</evidence>
<organism evidence="1 2">
    <name type="scientific">Maribacter dokdonensis</name>
    <dbReference type="NCBI Taxonomy" id="320912"/>
    <lineage>
        <taxon>Bacteria</taxon>
        <taxon>Pseudomonadati</taxon>
        <taxon>Bacteroidota</taxon>
        <taxon>Flavobacteriia</taxon>
        <taxon>Flavobacteriales</taxon>
        <taxon>Flavobacteriaceae</taxon>
        <taxon>Maribacter</taxon>
    </lineage>
</organism>
<reference evidence="1 2" key="1">
    <citation type="submission" date="2016-10" db="EMBL/GenBank/DDBJ databases">
        <authorList>
            <person name="de Groot N.N."/>
        </authorList>
    </citation>
    <scope>NUCLEOTIDE SEQUENCE [LARGE SCALE GENOMIC DNA]</scope>
    <source>
        <strain evidence="1 2">MAR_2009_71</strain>
    </source>
</reference>
<accession>A0A1H4R536</accession>
<dbReference type="EMBL" id="FNTB01000001">
    <property type="protein sequence ID" value="SEC26844.1"/>
    <property type="molecule type" value="Genomic_DNA"/>
</dbReference>
<dbReference type="Proteomes" id="UP000183038">
    <property type="component" value="Unassembled WGS sequence"/>
</dbReference>
<proteinExistence type="predicted"/>
<protein>
    <recommendedName>
        <fullName evidence="3">OmpA family protein</fullName>
    </recommendedName>
</protein>
<name>A0A1H4R536_9FLAO</name>
<sequence length="270" mass="29421">MAAKIRLTYSMHITMKRFFICSAIFLLGLSTIQAQKKSELIEQNQDLKFKLDSISKMVSTSQRNEKLANQRSDEYQSQVTELQDANATLMKNLNSFAALSSQNSENINKTLATLERKEKQLKGITDAVASNDSTAVVILTNAKQVLGENAKVGVTDGSVIISEKLDFFFADGVGLNPSSESKGWLENVAKVANANPKSTITVASLNITGEMNIALQQAAAIASILIKDFGVNGERVIAVGQDGGLRESLQIKFQPDYKAFYDMAKGDVKN</sequence>